<organism evidence="3">
    <name type="scientific">Oryza glumipatula</name>
    <dbReference type="NCBI Taxonomy" id="40148"/>
    <lineage>
        <taxon>Eukaryota</taxon>
        <taxon>Viridiplantae</taxon>
        <taxon>Streptophyta</taxon>
        <taxon>Embryophyta</taxon>
        <taxon>Tracheophyta</taxon>
        <taxon>Spermatophyta</taxon>
        <taxon>Magnoliopsida</taxon>
        <taxon>Liliopsida</taxon>
        <taxon>Poales</taxon>
        <taxon>Poaceae</taxon>
        <taxon>BOP clade</taxon>
        <taxon>Oryzoideae</taxon>
        <taxon>Oryzeae</taxon>
        <taxon>Oryzinae</taxon>
        <taxon>Oryza</taxon>
    </lineage>
</organism>
<dbReference type="HOGENOM" id="CLU_947902_0_0_1"/>
<feature type="transmembrane region" description="Helical" evidence="2">
    <location>
        <begin position="160"/>
        <end position="181"/>
    </location>
</feature>
<keyword evidence="2" id="KW-1133">Transmembrane helix</keyword>
<evidence type="ECO:0000256" key="2">
    <source>
        <dbReference type="SAM" id="Phobius"/>
    </source>
</evidence>
<keyword evidence="2" id="KW-0812">Transmembrane</keyword>
<sequence>MSSGIGRSLSALFIAVVRTPQPSSPPCSAPPPLPRLSRARARARASKKRKDTGETGGVCGAGWPRLRDAAKLLVGSTSSWIRKNAAAAASPPSNCPHRPVPAAELPLPPPSSRPAMKAPADHHHHHHSSTPPPATKISIPISAAAGGAEAALLGKGRYKAWALAAIALLALWSMFAASVTIRWSSGDLAAAFGDLPDPLIDDLDPLEMEDREKLVRRMWDVYTRTGVDRVRLPRFWQEAFEAAYEELAGDDTQASETAVSEIARMSVHRPELEQSSNKNKCVTFGEVEMVKKSN</sequence>
<feature type="compositionally biased region" description="Pro residues" evidence="1">
    <location>
        <begin position="22"/>
        <end position="34"/>
    </location>
</feature>
<reference evidence="3" key="2">
    <citation type="submission" date="2018-05" db="EMBL/GenBank/DDBJ databases">
        <title>OgluRS3 (Oryza glumaepatula Reference Sequence Version 3).</title>
        <authorList>
            <person name="Zhang J."/>
            <person name="Kudrna D."/>
            <person name="Lee S."/>
            <person name="Talag J."/>
            <person name="Welchert J."/>
            <person name="Wing R.A."/>
        </authorList>
    </citation>
    <scope>NUCLEOTIDE SEQUENCE [LARGE SCALE GENOMIC DNA]</scope>
</reference>
<dbReference type="Gramene" id="OGLUM07G21590.1">
    <property type="protein sequence ID" value="OGLUM07G21590.1"/>
    <property type="gene ID" value="OGLUM07G21590"/>
</dbReference>
<protein>
    <submittedName>
        <fullName evidence="3">Uncharacterized protein</fullName>
    </submittedName>
</protein>
<reference evidence="3" key="1">
    <citation type="submission" date="2015-04" db="UniProtKB">
        <authorList>
            <consortium name="EnsemblPlants"/>
        </authorList>
    </citation>
    <scope>IDENTIFICATION</scope>
</reference>
<dbReference type="InterPro" id="IPR010608">
    <property type="entry name" value="DUF1195"/>
</dbReference>
<feature type="region of interest" description="Disordered" evidence="1">
    <location>
        <begin position="20"/>
        <end position="60"/>
    </location>
</feature>
<name>A0A0E0AMH5_9ORYZ</name>
<keyword evidence="4" id="KW-1185">Reference proteome</keyword>
<dbReference type="STRING" id="40148.A0A0E0AMH5"/>
<dbReference type="PANTHER" id="PTHR34358">
    <property type="entry name" value="OS03G0411600 PROTEIN"/>
    <property type="match status" value="1"/>
</dbReference>
<dbReference type="AlphaFoldDB" id="A0A0E0AMH5"/>
<dbReference type="EnsemblPlants" id="OGLUM07G21590.1">
    <property type="protein sequence ID" value="OGLUM07G21590.1"/>
    <property type="gene ID" value="OGLUM07G21590"/>
</dbReference>
<dbReference type="PANTHER" id="PTHR34358:SF3">
    <property type="entry name" value="OS07G0607500 PROTEIN"/>
    <property type="match status" value="1"/>
</dbReference>
<evidence type="ECO:0000313" key="4">
    <source>
        <dbReference type="Proteomes" id="UP000026961"/>
    </source>
</evidence>
<keyword evidence="2" id="KW-0472">Membrane</keyword>
<dbReference type="Proteomes" id="UP000026961">
    <property type="component" value="Chromosome 7"/>
</dbReference>
<evidence type="ECO:0000256" key="1">
    <source>
        <dbReference type="SAM" id="MobiDB-lite"/>
    </source>
</evidence>
<proteinExistence type="predicted"/>
<feature type="region of interest" description="Disordered" evidence="1">
    <location>
        <begin position="88"/>
        <end position="138"/>
    </location>
</feature>
<accession>A0A0E0AMH5</accession>
<dbReference type="eggNOG" id="ENOG502QWQZ">
    <property type="taxonomic scope" value="Eukaryota"/>
</dbReference>
<feature type="compositionally biased region" description="Basic residues" evidence="1">
    <location>
        <begin position="37"/>
        <end position="50"/>
    </location>
</feature>
<dbReference type="Pfam" id="PF06708">
    <property type="entry name" value="DUF1195"/>
    <property type="match status" value="1"/>
</dbReference>
<evidence type="ECO:0000313" key="3">
    <source>
        <dbReference type="EnsemblPlants" id="OGLUM07G21590.1"/>
    </source>
</evidence>